<dbReference type="InterPro" id="IPR025736">
    <property type="entry name" value="PucR_C-HTH_dom"/>
</dbReference>
<organism evidence="3 4">
    <name type="scientific">Brevibacillus nitrificans</name>
    <dbReference type="NCBI Taxonomy" id="651560"/>
    <lineage>
        <taxon>Bacteria</taxon>
        <taxon>Bacillati</taxon>
        <taxon>Bacillota</taxon>
        <taxon>Bacilli</taxon>
        <taxon>Bacillales</taxon>
        <taxon>Paenibacillaceae</taxon>
        <taxon>Brevibacillus</taxon>
    </lineage>
</organism>
<protein>
    <submittedName>
        <fullName evidence="3">GAF domain-containing protein</fullName>
    </submittedName>
</protein>
<dbReference type="InterPro" id="IPR003018">
    <property type="entry name" value="GAF"/>
</dbReference>
<comment type="caution">
    <text evidence="3">The sequence shown here is derived from an EMBL/GenBank/DDBJ whole genome shotgun (WGS) entry which is preliminary data.</text>
</comment>
<dbReference type="EMBL" id="RHHU01000003">
    <property type="protein sequence ID" value="RNB88555.1"/>
    <property type="molecule type" value="Genomic_DNA"/>
</dbReference>
<dbReference type="Proteomes" id="UP000269573">
    <property type="component" value="Unassembled WGS sequence"/>
</dbReference>
<feature type="domain" description="GAF" evidence="2">
    <location>
        <begin position="25"/>
        <end position="183"/>
    </location>
</feature>
<gene>
    <name evidence="3" type="ORF">EDM59_05405</name>
</gene>
<dbReference type="AlphaFoldDB" id="A0A3M8DMA2"/>
<dbReference type="Gene3D" id="3.30.450.40">
    <property type="match status" value="1"/>
</dbReference>
<dbReference type="InterPro" id="IPR041522">
    <property type="entry name" value="CdaR_GGDEF"/>
</dbReference>
<proteinExistence type="inferred from homology"/>
<dbReference type="InterPro" id="IPR029016">
    <property type="entry name" value="GAF-like_dom_sf"/>
</dbReference>
<evidence type="ECO:0000256" key="1">
    <source>
        <dbReference type="ARBA" id="ARBA00006754"/>
    </source>
</evidence>
<sequence length="629" mass="71451">MKSDLSHGQLQMLIQVSNAINSTLDLDVVFNTIMKETLAVIEAADEGFLFLYDPTDDYLVAKSVFLRDNDVLSVVRLKPGESMTGITFLRKTCTHFPDRESVQRAASTMSSSNQQRLREADPIFPSSAASAPIMSNGECIGVITLDCFRPDASFKPEDMQLLEAISHQAAIALEKANLYRDKEKSVELLETLNTQMKKQNHLLNRSLEIHQSLAALVLQGEGVSAILDHVHRLMEQPIILLDQMGEILSSAPAFRELEYQVKNKLETIQHSIPSSLTHGAVYPPFGTRKMPNGCMVFPIGAKPNFLGYLALLSEKPLDEVNMAALEHVCTVISFELVKEQAVFETEQNLRGQFIEQLFTGHISSRLIEQAKHLHMDPHRSYQVLTINFENDRRESTDFYDRLLAARRNLIQIATDSFLQTHPLGMIVAKQEQLVVLLSFASNQSWKDIRSSMEDQCQRFTTAICIKNWGLKASIGIGGIKKGLKDVYKSSEESIRCVSFLKNYKMEQPYLSYPELGSKRLLLQNDTEDLLDYVLEILGPLLRYEKSRKREFLHTLTTFLDHSLKMKETASALNIHLNTLIYRVKRMEEILGISLTNQKQFLDVSIAIEIYQLLETEIEERLTRETTVYL</sequence>
<reference evidence="3 4" key="1">
    <citation type="submission" date="2018-10" db="EMBL/GenBank/DDBJ databases">
        <title>Phylogenomics of Brevibacillus.</title>
        <authorList>
            <person name="Dunlap C."/>
        </authorList>
    </citation>
    <scope>NUCLEOTIDE SEQUENCE [LARGE SCALE GENOMIC DNA]</scope>
    <source>
        <strain evidence="3 4">JCM 15774</strain>
    </source>
</reference>
<dbReference type="SUPFAM" id="SSF55781">
    <property type="entry name" value="GAF domain-like"/>
    <property type="match status" value="1"/>
</dbReference>
<name>A0A3M8DMA2_9BACL</name>
<evidence type="ECO:0000313" key="4">
    <source>
        <dbReference type="Proteomes" id="UP000269573"/>
    </source>
</evidence>
<dbReference type="RefSeq" id="WP_122922657.1">
    <property type="nucleotide sequence ID" value="NZ_RHHU01000003.1"/>
</dbReference>
<dbReference type="Pfam" id="PF01590">
    <property type="entry name" value="GAF"/>
    <property type="match status" value="1"/>
</dbReference>
<dbReference type="InterPro" id="IPR042070">
    <property type="entry name" value="PucR_C-HTH_sf"/>
</dbReference>
<dbReference type="Pfam" id="PF13556">
    <property type="entry name" value="HTH_30"/>
    <property type="match status" value="1"/>
</dbReference>
<evidence type="ECO:0000313" key="3">
    <source>
        <dbReference type="EMBL" id="RNB88555.1"/>
    </source>
</evidence>
<dbReference type="PANTHER" id="PTHR33744:SF1">
    <property type="entry name" value="DNA-BINDING TRANSCRIPTIONAL ACTIVATOR ADER"/>
    <property type="match status" value="1"/>
</dbReference>
<dbReference type="Gene3D" id="1.10.10.2840">
    <property type="entry name" value="PucR C-terminal helix-turn-helix domain"/>
    <property type="match status" value="1"/>
</dbReference>
<dbReference type="SMART" id="SM00065">
    <property type="entry name" value="GAF"/>
    <property type="match status" value="1"/>
</dbReference>
<comment type="similarity">
    <text evidence="1">Belongs to the CdaR family.</text>
</comment>
<evidence type="ECO:0000259" key="2">
    <source>
        <dbReference type="SMART" id="SM00065"/>
    </source>
</evidence>
<keyword evidence="4" id="KW-1185">Reference proteome</keyword>
<dbReference type="Pfam" id="PF17853">
    <property type="entry name" value="GGDEF_2"/>
    <property type="match status" value="1"/>
</dbReference>
<dbReference type="InterPro" id="IPR051448">
    <property type="entry name" value="CdaR-like_regulators"/>
</dbReference>
<accession>A0A3M8DMA2</accession>
<dbReference type="PANTHER" id="PTHR33744">
    <property type="entry name" value="CARBOHYDRATE DIACID REGULATOR"/>
    <property type="match status" value="1"/>
</dbReference>